<dbReference type="EMBL" id="JAICCE010000002">
    <property type="protein sequence ID" value="KAG9281179.1"/>
    <property type="molecule type" value="Genomic_DNA"/>
</dbReference>
<dbReference type="InterPro" id="IPR043162">
    <property type="entry name" value="DOCK_C_lobe_C"/>
</dbReference>
<comment type="similarity">
    <text evidence="9">Belongs to the DOCK family.</text>
</comment>
<dbReference type="GO" id="GO:0031267">
    <property type="term" value="F:small GTPase binding"/>
    <property type="evidence" value="ECO:0007669"/>
    <property type="project" value="TreeGrafter"/>
</dbReference>
<dbReference type="InterPro" id="IPR026791">
    <property type="entry name" value="DOCK"/>
</dbReference>
<dbReference type="FunFam" id="1.20.58.740:FF:000004">
    <property type="entry name" value="Dedicator of cytokinesis protein 1"/>
    <property type="match status" value="1"/>
</dbReference>
<gene>
    <name evidence="14" type="primary">DOCK2</name>
    <name evidence="14" type="ORF">AMEX_G3967</name>
</gene>
<feature type="domain" description="SH3" evidence="11">
    <location>
        <begin position="8"/>
        <end position="69"/>
    </location>
</feature>
<evidence type="ECO:0000259" key="11">
    <source>
        <dbReference type="PROSITE" id="PS50002"/>
    </source>
</evidence>
<dbReference type="Gene3D" id="2.60.40.150">
    <property type="entry name" value="C2 domain"/>
    <property type="match status" value="1"/>
</dbReference>
<dbReference type="InterPro" id="IPR027357">
    <property type="entry name" value="DOCKER_dom"/>
</dbReference>
<dbReference type="OrthoDB" id="18896at2759"/>
<dbReference type="InterPro" id="IPR027007">
    <property type="entry name" value="C2_DOCK-type_domain"/>
</dbReference>
<dbReference type="InterPro" id="IPR035892">
    <property type="entry name" value="C2_domain_sf"/>
</dbReference>
<organism evidence="14 15">
    <name type="scientific">Astyanax mexicanus</name>
    <name type="common">Blind cave fish</name>
    <name type="synonym">Astyanax fasciatus mexicanus</name>
    <dbReference type="NCBI Taxonomy" id="7994"/>
    <lineage>
        <taxon>Eukaryota</taxon>
        <taxon>Metazoa</taxon>
        <taxon>Chordata</taxon>
        <taxon>Craniata</taxon>
        <taxon>Vertebrata</taxon>
        <taxon>Euteleostomi</taxon>
        <taxon>Actinopterygii</taxon>
        <taxon>Neopterygii</taxon>
        <taxon>Teleostei</taxon>
        <taxon>Ostariophysi</taxon>
        <taxon>Characiformes</taxon>
        <taxon>Characoidei</taxon>
        <taxon>Acestrorhamphidae</taxon>
        <taxon>Acestrorhamphinae</taxon>
        <taxon>Astyanax</taxon>
    </lineage>
</organism>
<dbReference type="Gene3D" id="1.20.58.740">
    <property type="match status" value="1"/>
</dbReference>
<dbReference type="Pfam" id="PF06920">
    <property type="entry name" value="DHR-2_Lobe_A"/>
    <property type="match status" value="1"/>
</dbReference>
<evidence type="ECO:0000256" key="6">
    <source>
        <dbReference type="ARBA" id="ARBA00022658"/>
    </source>
</evidence>
<protein>
    <submittedName>
        <fullName evidence="14">Dedicator of cytokinesis protein 2</fullName>
    </submittedName>
</protein>
<dbReference type="InterPro" id="IPR046773">
    <property type="entry name" value="DOCKER_Lobe_C"/>
</dbReference>
<evidence type="ECO:0000256" key="9">
    <source>
        <dbReference type="PROSITE-ProRule" id="PRU00983"/>
    </source>
</evidence>
<reference evidence="14 15" key="1">
    <citation type="submission" date="2021-07" db="EMBL/GenBank/DDBJ databases">
        <authorList>
            <person name="Imarazene B."/>
            <person name="Zahm M."/>
            <person name="Klopp C."/>
            <person name="Cabau C."/>
            <person name="Beille S."/>
            <person name="Jouanno E."/>
            <person name="Castinel A."/>
            <person name="Lluch J."/>
            <person name="Gil L."/>
            <person name="Kuchtly C."/>
            <person name="Lopez Roques C."/>
            <person name="Donnadieu C."/>
            <person name="Parrinello H."/>
            <person name="Journot L."/>
            <person name="Du K."/>
            <person name="Schartl M."/>
            <person name="Retaux S."/>
            <person name="Guiguen Y."/>
        </authorList>
    </citation>
    <scope>NUCLEOTIDE SEQUENCE [LARGE SCALE GENOMIC DNA]</scope>
    <source>
        <strain evidence="14">Pach_M1</strain>
        <tissue evidence="14">Testis</tissue>
    </source>
</reference>
<dbReference type="Pfam" id="PF20421">
    <property type="entry name" value="DHR-2_Lobe_C"/>
    <property type="match status" value="1"/>
</dbReference>
<dbReference type="GO" id="GO:0016477">
    <property type="term" value="P:cell migration"/>
    <property type="evidence" value="ECO:0007669"/>
    <property type="project" value="TreeGrafter"/>
</dbReference>
<evidence type="ECO:0000256" key="7">
    <source>
        <dbReference type="ARBA" id="ARBA00023136"/>
    </source>
</evidence>
<dbReference type="GO" id="GO:0007264">
    <property type="term" value="P:small GTPase-mediated signal transduction"/>
    <property type="evidence" value="ECO:0007669"/>
    <property type="project" value="InterPro"/>
</dbReference>
<keyword evidence="6" id="KW-0344">Guanine-nucleotide releasing factor</keyword>
<feature type="compositionally biased region" description="Basic and acidic residues" evidence="10">
    <location>
        <begin position="1772"/>
        <end position="1781"/>
    </location>
</feature>
<feature type="domain" description="C2 DOCK-type" evidence="12">
    <location>
        <begin position="424"/>
        <end position="609"/>
    </location>
</feature>
<dbReference type="Gene3D" id="1.20.1270.350">
    <property type="entry name" value="Dedicator of cytokinesis N-terminal subdomain"/>
    <property type="match status" value="1"/>
</dbReference>
<dbReference type="Pfam" id="PF14429">
    <property type="entry name" value="DOCK-C2"/>
    <property type="match status" value="1"/>
</dbReference>
<feature type="region of interest" description="Disordered" evidence="10">
    <location>
        <begin position="1767"/>
        <end position="1830"/>
    </location>
</feature>
<dbReference type="SUPFAM" id="SSF50044">
    <property type="entry name" value="SH3-domain"/>
    <property type="match status" value="1"/>
</dbReference>
<keyword evidence="5" id="KW-0597">Phosphoprotein</keyword>
<dbReference type="InterPro" id="IPR042455">
    <property type="entry name" value="DOCK_N_sub1"/>
</dbReference>
<dbReference type="GeneID" id="103035845"/>
<dbReference type="GO" id="GO:0005085">
    <property type="term" value="F:guanyl-nucleotide exchange factor activity"/>
    <property type="evidence" value="ECO:0007669"/>
    <property type="project" value="UniProtKB-KW"/>
</dbReference>
<comment type="subcellular location">
    <subcellularLocation>
        <location evidence="2">Cytoplasm</location>
    </subcellularLocation>
    <subcellularLocation>
        <location evidence="1">Membrane</location>
    </subcellularLocation>
</comment>
<feature type="compositionally biased region" description="Low complexity" evidence="10">
    <location>
        <begin position="1744"/>
        <end position="1753"/>
    </location>
</feature>
<evidence type="ECO:0000256" key="2">
    <source>
        <dbReference type="ARBA" id="ARBA00004496"/>
    </source>
</evidence>
<dbReference type="FunFam" id="2.60.40.150:FF:000044">
    <property type="entry name" value="dedicator of cytokinesis protein 1"/>
    <property type="match status" value="1"/>
</dbReference>
<evidence type="ECO:0000256" key="4">
    <source>
        <dbReference type="ARBA" id="ARBA00022490"/>
    </source>
</evidence>
<keyword evidence="4" id="KW-0963">Cytoplasm</keyword>
<evidence type="ECO:0000259" key="13">
    <source>
        <dbReference type="PROSITE" id="PS51651"/>
    </source>
</evidence>
<evidence type="ECO:0000256" key="8">
    <source>
        <dbReference type="PROSITE-ProRule" id="PRU00192"/>
    </source>
</evidence>
<evidence type="ECO:0000259" key="12">
    <source>
        <dbReference type="PROSITE" id="PS51650"/>
    </source>
</evidence>
<dbReference type="SMART" id="SM00326">
    <property type="entry name" value="SH3"/>
    <property type="match status" value="1"/>
</dbReference>
<dbReference type="PROSITE" id="PS51651">
    <property type="entry name" value="DOCKER"/>
    <property type="match status" value="1"/>
</dbReference>
<dbReference type="Gene3D" id="1.25.40.410">
    <property type="match status" value="1"/>
</dbReference>
<keyword evidence="7" id="KW-0472">Membrane</keyword>
<dbReference type="CDD" id="cd11872">
    <property type="entry name" value="SH3_DOCK_AB"/>
    <property type="match status" value="1"/>
</dbReference>
<keyword evidence="3 8" id="KW-0728">SH3 domain</keyword>
<dbReference type="PROSITE" id="PS51650">
    <property type="entry name" value="C2_DOCK"/>
    <property type="match status" value="1"/>
</dbReference>
<dbReference type="PROSITE" id="PS50002">
    <property type="entry name" value="SH3"/>
    <property type="match status" value="1"/>
</dbReference>
<evidence type="ECO:0000313" key="15">
    <source>
        <dbReference type="Proteomes" id="UP000752171"/>
    </source>
</evidence>
<feature type="region of interest" description="Disordered" evidence="10">
    <location>
        <begin position="1724"/>
        <end position="1754"/>
    </location>
</feature>
<dbReference type="Pfam" id="PF20422">
    <property type="entry name" value="DHR-2_Lobe_B"/>
    <property type="match status" value="1"/>
</dbReference>
<feature type="compositionally biased region" description="Basic and acidic residues" evidence="10">
    <location>
        <begin position="1724"/>
        <end position="1733"/>
    </location>
</feature>
<evidence type="ECO:0000256" key="1">
    <source>
        <dbReference type="ARBA" id="ARBA00004370"/>
    </source>
</evidence>
<evidence type="ECO:0000313" key="14">
    <source>
        <dbReference type="EMBL" id="KAG9281179.1"/>
    </source>
</evidence>
<dbReference type="Pfam" id="PF16172">
    <property type="entry name" value="DOCK_N"/>
    <property type="match status" value="1"/>
</dbReference>
<dbReference type="GO" id="GO:0005737">
    <property type="term" value="C:cytoplasm"/>
    <property type="evidence" value="ECO:0007669"/>
    <property type="project" value="UniProtKB-SubCell"/>
</dbReference>
<dbReference type="FunFam" id="1.20.1270.350:FF:000001">
    <property type="entry name" value="dedicator of cytokinesis protein 4"/>
    <property type="match status" value="1"/>
</dbReference>
<dbReference type="Gene3D" id="2.30.30.40">
    <property type="entry name" value="SH3 Domains"/>
    <property type="match status" value="1"/>
</dbReference>
<proteinExistence type="inferred from homology"/>
<sequence length="1830" mass="210438">MAPWTRTQTERYGVVKWNFTGKGEKQLSLVVGETVYIQEASEGWYKGYLTRNKDQKGAFPASFIELKEVIIEKRGDDEVVTSAEMPLVKEVTTTLREWGTIWKQLFMANKKERFKQVQGLMWDLMEWRSQLLSGTLPGDEFKELKQKVTSKIDYGNKILELDLVVRDVNGNILDPDNASVISLFRAHEDATATINERIKEEQSNVQMDHSGVSARIQSSPTHSLYVFVRNFVCRIGEESELFMSLYDPNKQVIISENYLVRWGDKGFPKDVEMLNNLKVVFTDLGNKDLNREKIYLICQIVRVGRMDLKDTSTKKFTNGLRRPFGVAVMDISDIIKGKMECDEEKQHFIPVHPVLTENDFLHTLLNKVTASRGDSGGQGLWVTMKALVGDIVQIRKEYPHLVDRSTVVARKLGFPEIIMPGDIRNDIYLTLHSGDFDKYNKTTQKNVEVIMLVCDEEGKIVPNAICLGAGDQPVHEYRSVIYYQIKQPRWMETFKVAIPLEEMQRIHLRFMFRHRSSQESKDKSEKNFAMAFVRLMKEDGTVLKDGTHDLVVFKGDSKRMEDVASYLSLPSERSHTDVHKGSTLMRNNSSVGGLSVSSRDSFTISTLVCSTKLTQNVGLLGLLKWRTRPELLKSNLQDLKLIDGEEVVKFLQDTLDALFNIMMEHSQTDDYDILVFDALIYIIGLIADRKFQHFNTVLEAYIKQHFSATLAYKKLMSVLKTYLDVSSRGEACEPILRTLKALEYIFKFIVRSRMLYSQLYEGKEQAEFEDSLKGLFESINNLMKSDYTTTLLQQVAALKYLPAVLQDIETVFDAKLLSKLLFDFYTCIPPDKLQKQKVASMTEIVSSRLFQRKDCRDILLPMMLKELSGALSGVGEGPHDDRRNSVELLNNILEVLSRKDVGQTFQHIQDIVKSLLRDINRAVIMIGREHSLITRVVACMTAILSQMDDRHYSSYIETFGGTSDLVDFLMETFLLFKDLIGKHVYPSDWVTMIMVQNRVFLRAINTYADTMNHKFLDNNDFEVQLWNNYFHLAVAFITQESLQLQHFSPTKRNKILAKYGDMRRLIGFAIRDMWYKLGVNKICFIPGMVGPMLEMTLIPEEELRRATIPIFFDMMQCEHNHTGHFRKFENEIILKLDHEVEGGGGDVRYMELLQTILLECAQERPPLLAEVRNFVSLVTGLLERLLDYRTVMSDDSRNNRMSCTVNLLNFYKDINREGMYIRYLYKLRDLHLDGENFTEAAYTLLLHSKLLKWSDEHCAPQLDIQGPQSQRQLKETLYDTIISYFDKGKMWEEAIALCKELADQYELEVFDYELLGQNLKQQAKFYENIMKILRPKPDYFAVGYYGSGFPQFLRNKVFIHRGKEYERREDFQGQLMSQFPSSLRLNTTTMPGDDIKNSPQQYIQCFTVQPVLEIPPRLKNKPVPDQIINFYKSNYVQKFQYSRPVRKGKVDPDNEFASMWIERTTFNTAYKLPGILRWFEATSMTHTTVSPLENAIETMGNTNEKILTMINQYQCDETLPINPLSMLLNGIVDPAVMGGFAKYEKAFFTDEYTQEHPEDKEKLFRLKDLIAWQIPLLGRGISLHGKRVTDDLRPFHDRMEECFKQLKKKVEKEYGVRELPDMDDRRSTRPRSVLRSVRQSICSLAGSECGTPTKTHPDSVSLDAMPLTPTSLPHSSGSISVIDESGVEVEVKLRRSKKKKKQGRGSMIFISEEKERTNTLDCKRLSKKQEFRSDTNLSEPTMESSLASSNSRSLPTITGLSLSVANGSEEIESARSRRDSKSMSVCLPSDRTSDRRSKGVINLIFKSRLSSKPEDGKAPDSSSDKASTHF</sequence>
<feature type="compositionally biased region" description="Polar residues" evidence="10">
    <location>
        <begin position="1734"/>
        <end position="1743"/>
    </location>
</feature>
<dbReference type="InterPro" id="IPR043161">
    <property type="entry name" value="DOCK_C_lobe_A"/>
</dbReference>
<name>A0A8T2MAU9_ASTMX</name>
<dbReference type="GO" id="GO:0005886">
    <property type="term" value="C:plasma membrane"/>
    <property type="evidence" value="ECO:0007669"/>
    <property type="project" value="TreeGrafter"/>
</dbReference>
<dbReference type="InterPro" id="IPR046770">
    <property type="entry name" value="DOCKER_Lobe_B"/>
</dbReference>
<dbReference type="InterPro" id="IPR016024">
    <property type="entry name" value="ARM-type_fold"/>
</dbReference>
<dbReference type="Proteomes" id="UP000752171">
    <property type="component" value="Unassembled WGS sequence"/>
</dbReference>
<feature type="compositionally biased region" description="Basic and acidic residues" evidence="10">
    <location>
        <begin position="1811"/>
        <end position="1830"/>
    </location>
</feature>
<comment type="caution">
    <text evidence="14">The sequence shown here is derived from an EMBL/GenBank/DDBJ whole genome shotgun (WGS) entry which is preliminary data.</text>
</comment>
<dbReference type="FunFam" id="1.25.40.410:FF:000004">
    <property type="entry name" value="Dedicator of cytokinesis protein 1"/>
    <property type="match status" value="1"/>
</dbReference>
<evidence type="ECO:0000256" key="10">
    <source>
        <dbReference type="SAM" id="MobiDB-lite"/>
    </source>
</evidence>
<evidence type="ECO:0000256" key="5">
    <source>
        <dbReference type="ARBA" id="ARBA00022553"/>
    </source>
</evidence>
<dbReference type="SUPFAM" id="SSF48371">
    <property type="entry name" value="ARM repeat"/>
    <property type="match status" value="1"/>
</dbReference>
<dbReference type="InterPro" id="IPR001452">
    <property type="entry name" value="SH3_domain"/>
</dbReference>
<dbReference type="PANTHER" id="PTHR45653:SF6">
    <property type="entry name" value="DEDICATOR OF CYTOKINESIS PROTEIN 2"/>
    <property type="match status" value="1"/>
</dbReference>
<evidence type="ECO:0000256" key="3">
    <source>
        <dbReference type="ARBA" id="ARBA00022443"/>
    </source>
</evidence>
<dbReference type="CTD" id="1794"/>
<dbReference type="InterPro" id="IPR056372">
    <property type="entry name" value="TPR_DOCK"/>
</dbReference>
<feature type="domain" description="DOCKER" evidence="13">
    <location>
        <begin position="1211"/>
        <end position="1619"/>
    </location>
</feature>
<dbReference type="OMA" id="VECAEHH"/>
<dbReference type="InterPro" id="IPR036028">
    <property type="entry name" value="SH3-like_dom_sf"/>
</dbReference>
<dbReference type="KEGG" id="amex:103035845"/>
<dbReference type="Pfam" id="PF23554">
    <property type="entry name" value="TPR_DOCK"/>
    <property type="match status" value="1"/>
</dbReference>
<dbReference type="InterPro" id="IPR046769">
    <property type="entry name" value="DOCKER_Lobe_A"/>
</dbReference>
<dbReference type="GO" id="GO:0007520">
    <property type="term" value="P:myoblast fusion"/>
    <property type="evidence" value="ECO:0007669"/>
    <property type="project" value="TreeGrafter"/>
</dbReference>
<dbReference type="PANTHER" id="PTHR45653">
    <property type="entry name" value="DEDICATOR OF CYTOKINESIS"/>
    <property type="match status" value="1"/>
</dbReference>
<accession>A0A8T2MAU9</accession>
<dbReference type="InterPro" id="IPR032376">
    <property type="entry name" value="DOCK_N"/>
</dbReference>